<dbReference type="PANTHER" id="PTHR21240">
    <property type="entry name" value="2-AMINO-3-CARBOXYLMUCONATE-6-SEMIALDEHYDE DECARBOXYLASE"/>
    <property type="match status" value="1"/>
</dbReference>
<evidence type="ECO:0000313" key="3">
    <source>
        <dbReference type="EMBL" id="HIY79685.1"/>
    </source>
</evidence>
<dbReference type="InterPro" id="IPR032465">
    <property type="entry name" value="ACMSD"/>
</dbReference>
<evidence type="ECO:0000259" key="2">
    <source>
        <dbReference type="Pfam" id="PF04909"/>
    </source>
</evidence>
<gene>
    <name evidence="3" type="ORF">IAA42_04525</name>
</gene>
<dbReference type="InterPro" id="IPR032466">
    <property type="entry name" value="Metal_Hydrolase"/>
</dbReference>
<comment type="caution">
    <text evidence="3">The sequence shown here is derived from an EMBL/GenBank/DDBJ whole genome shotgun (WGS) entry which is preliminary data.</text>
</comment>
<dbReference type="PANTHER" id="PTHR21240:SF28">
    <property type="entry name" value="ISO-OROTATE DECARBOXYLASE (EUROFUNG)"/>
    <property type="match status" value="1"/>
</dbReference>
<dbReference type="AlphaFoldDB" id="A0A9D1ZA78"/>
<evidence type="ECO:0000256" key="1">
    <source>
        <dbReference type="ARBA" id="ARBA00023239"/>
    </source>
</evidence>
<evidence type="ECO:0000313" key="4">
    <source>
        <dbReference type="Proteomes" id="UP000824133"/>
    </source>
</evidence>
<dbReference type="Proteomes" id="UP000824133">
    <property type="component" value="Unassembled WGS sequence"/>
</dbReference>
<dbReference type="EMBL" id="DXCP01000034">
    <property type="protein sequence ID" value="HIY79685.1"/>
    <property type="molecule type" value="Genomic_DNA"/>
</dbReference>
<name>A0A9D1ZA78_9ACTN</name>
<protein>
    <submittedName>
        <fullName evidence="3">Amidohydrolase</fullName>
    </submittedName>
</protein>
<dbReference type="GO" id="GO:0016831">
    <property type="term" value="F:carboxy-lyase activity"/>
    <property type="evidence" value="ECO:0007669"/>
    <property type="project" value="InterPro"/>
</dbReference>
<reference evidence="3" key="2">
    <citation type="submission" date="2021-04" db="EMBL/GenBank/DDBJ databases">
        <authorList>
            <person name="Gilroy R."/>
        </authorList>
    </citation>
    <scope>NUCLEOTIDE SEQUENCE</scope>
    <source>
        <strain evidence="3">ChiHjej10B9-743</strain>
    </source>
</reference>
<keyword evidence="1" id="KW-0456">Lyase</keyword>
<reference evidence="3" key="1">
    <citation type="journal article" date="2021" name="PeerJ">
        <title>Extensive microbial diversity within the chicken gut microbiome revealed by metagenomics and culture.</title>
        <authorList>
            <person name="Gilroy R."/>
            <person name="Ravi A."/>
            <person name="Getino M."/>
            <person name="Pursley I."/>
            <person name="Horton D.L."/>
            <person name="Alikhan N.F."/>
            <person name="Baker D."/>
            <person name="Gharbi K."/>
            <person name="Hall N."/>
            <person name="Watson M."/>
            <person name="Adriaenssens E.M."/>
            <person name="Foster-Nyarko E."/>
            <person name="Jarju S."/>
            <person name="Secka A."/>
            <person name="Antonio M."/>
            <person name="Oren A."/>
            <person name="Chaudhuri R.R."/>
            <person name="La Ragione R."/>
            <person name="Hildebrand F."/>
            <person name="Pallen M.J."/>
        </authorList>
    </citation>
    <scope>NUCLEOTIDE SEQUENCE</scope>
    <source>
        <strain evidence="3">ChiHjej10B9-743</strain>
    </source>
</reference>
<organism evidence="3 4">
    <name type="scientific">Candidatus Olsenella excrementavium</name>
    <dbReference type="NCBI Taxonomy" id="2838709"/>
    <lineage>
        <taxon>Bacteria</taxon>
        <taxon>Bacillati</taxon>
        <taxon>Actinomycetota</taxon>
        <taxon>Coriobacteriia</taxon>
        <taxon>Coriobacteriales</taxon>
        <taxon>Atopobiaceae</taxon>
        <taxon>Olsenella</taxon>
    </lineage>
</organism>
<sequence>MIIDYHAHLPWDRDEDRYLVEDCLEDMDANGIDVRMISTLDGYSVREQNAAVQRAVDAHPDRLLGCAVINPRTRDCYEEMERVVSSGAFRAIELDGLEHSYYPETQQKWLDPILELARDNGFVVNCFTGWGPRTMPVQWAFYAKRFPDLQFVMLHMGTTDFGYGCVKMVPEYDNIYVETSCLYEFPIIRRAMAAIDHKKILFGTHYPHKSTHCSLHAFDLLGLDEEFIERHRHLNAKELLGL</sequence>
<accession>A0A9D1ZA78</accession>
<feature type="domain" description="Amidohydrolase-related" evidence="2">
    <location>
        <begin position="3"/>
        <end position="242"/>
    </location>
</feature>
<dbReference type="Pfam" id="PF04909">
    <property type="entry name" value="Amidohydro_2"/>
    <property type="match status" value="1"/>
</dbReference>
<dbReference type="GO" id="GO:0005737">
    <property type="term" value="C:cytoplasm"/>
    <property type="evidence" value="ECO:0007669"/>
    <property type="project" value="TreeGrafter"/>
</dbReference>
<dbReference type="GO" id="GO:0019748">
    <property type="term" value="P:secondary metabolic process"/>
    <property type="evidence" value="ECO:0007669"/>
    <property type="project" value="TreeGrafter"/>
</dbReference>
<proteinExistence type="predicted"/>
<dbReference type="GO" id="GO:0016787">
    <property type="term" value="F:hydrolase activity"/>
    <property type="evidence" value="ECO:0007669"/>
    <property type="project" value="InterPro"/>
</dbReference>
<dbReference type="InterPro" id="IPR006680">
    <property type="entry name" value="Amidohydro-rel"/>
</dbReference>
<dbReference type="SUPFAM" id="SSF51556">
    <property type="entry name" value="Metallo-dependent hydrolases"/>
    <property type="match status" value="1"/>
</dbReference>
<dbReference type="Gene3D" id="3.20.20.140">
    <property type="entry name" value="Metal-dependent hydrolases"/>
    <property type="match status" value="1"/>
</dbReference>